<dbReference type="Proteomes" id="UP000326367">
    <property type="component" value="Unassembled WGS sequence"/>
</dbReference>
<proteinExistence type="predicted"/>
<accession>A0ABQ6T621</accession>
<evidence type="ECO:0000313" key="2">
    <source>
        <dbReference type="Proteomes" id="UP000326367"/>
    </source>
</evidence>
<dbReference type="RefSeq" id="WP_150453156.1">
    <property type="nucleotide sequence ID" value="NZ_VYKI01000001.1"/>
</dbReference>
<keyword evidence="2" id="KW-1185">Reference proteome</keyword>
<gene>
    <name evidence="1" type="ORF">FJU31_01245</name>
</gene>
<protein>
    <recommendedName>
        <fullName evidence="3">Hpt domain-containing protein</fullName>
    </recommendedName>
</protein>
<dbReference type="EMBL" id="VYKI01000001">
    <property type="protein sequence ID" value="KAA9004503.1"/>
    <property type="molecule type" value="Genomic_DNA"/>
</dbReference>
<sequence>MNTPYPTYPCLQSLLGDALSTLALPDTTAKALEEALSGAEESAPPSAFFARLHGLARGHGADGQPWQNRKLSDARMRGMAEATRCMAAVSACGRVLLAAQAARELDDAEAQCPPQVEEGLLHAVVVMADHAEALVASDAGAGP</sequence>
<evidence type="ECO:0008006" key="3">
    <source>
        <dbReference type="Google" id="ProtNLM"/>
    </source>
</evidence>
<evidence type="ECO:0000313" key="1">
    <source>
        <dbReference type="EMBL" id="KAA9004503.1"/>
    </source>
</evidence>
<reference evidence="1 2" key="1">
    <citation type="journal article" date="2020" name="Antonie Van Leeuwenhoek">
        <title>Stenotrophomonas cyclobalanopsidis sp. nov., isolated from the leaf spot disease of Cyclobalanopsis patelliformis.</title>
        <authorList>
            <person name="Bian D.R."/>
            <person name="Xue H."/>
            <person name="Piao C.G."/>
            <person name="Li Y."/>
        </authorList>
    </citation>
    <scope>NUCLEOTIDE SEQUENCE [LARGE SCALE GENOMIC DNA]</scope>
    <source>
        <strain evidence="1 2">TPQG1-4</strain>
    </source>
</reference>
<organism evidence="1 2">
    <name type="scientific">Stenotrophomonas cyclobalanopsidis</name>
    <dbReference type="NCBI Taxonomy" id="2771362"/>
    <lineage>
        <taxon>Bacteria</taxon>
        <taxon>Pseudomonadati</taxon>
        <taxon>Pseudomonadota</taxon>
        <taxon>Gammaproteobacteria</taxon>
        <taxon>Lysobacterales</taxon>
        <taxon>Lysobacteraceae</taxon>
        <taxon>Stenotrophomonas</taxon>
    </lineage>
</organism>
<comment type="caution">
    <text evidence="1">The sequence shown here is derived from an EMBL/GenBank/DDBJ whole genome shotgun (WGS) entry which is preliminary data.</text>
</comment>
<name>A0ABQ6T621_9GAMM</name>